<dbReference type="EMBL" id="VFPO01000001">
    <property type="protein sequence ID" value="TQM67567.1"/>
    <property type="molecule type" value="Genomic_DNA"/>
</dbReference>
<organism evidence="17 18">
    <name type="scientific">Actinomadura hallensis</name>
    <dbReference type="NCBI Taxonomy" id="337895"/>
    <lineage>
        <taxon>Bacteria</taxon>
        <taxon>Bacillati</taxon>
        <taxon>Actinomycetota</taxon>
        <taxon>Actinomycetes</taxon>
        <taxon>Streptosporangiales</taxon>
        <taxon>Thermomonosporaceae</taxon>
        <taxon>Actinomadura</taxon>
    </lineage>
</organism>
<evidence type="ECO:0000256" key="4">
    <source>
        <dbReference type="ARBA" id="ARBA00022670"/>
    </source>
</evidence>
<evidence type="ECO:0000313" key="18">
    <source>
        <dbReference type="Proteomes" id="UP000316706"/>
    </source>
</evidence>
<dbReference type="GO" id="GO:0008360">
    <property type="term" value="P:regulation of cell shape"/>
    <property type="evidence" value="ECO:0007669"/>
    <property type="project" value="UniProtKB-KW"/>
</dbReference>
<dbReference type="Pfam" id="PF00912">
    <property type="entry name" value="Transgly"/>
    <property type="match status" value="1"/>
</dbReference>
<dbReference type="GO" id="GO:0030288">
    <property type="term" value="C:outer membrane-bounded periplasmic space"/>
    <property type="evidence" value="ECO:0007669"/>
    <property type="project" value="TreeGrafter"/>
</dbReference>
<feature type="compositionally biased region" description="Pro residues" evidence="14">
    <location>
        <begin position="821"/>
        <end position="831"/>
    </location>
</feature>
<dbReference type="InterPro" id="IPR036950">
    <property type="entry name" value="PBP_transglycosylase"/>
</dbReference>
<dbReference type="SUPFAM" id="SSF53955">
    <property type="entry name" value="Lysozyme-like"/>
    <property type="match status" value="1"/>
</dbReference>
<evidence type="ECO:0000256" key="9">
    <source>
        <dbReference type="ARBA" id="ARBA00022984"/>
    </source>
</evidence>
<dbReference type="CDD" id="cd06577">
    <property type="entry name" value="PASTA_pknB"/>
    <property type="match status" value="1"/>
</dbReference>
<dbReference type="InterPro" id="IPR001264">
    <property type="entry name" value="Glyco_trans_51"/>
</dbReference>
<evidence type="ECO:0000256" key="7">
    <source>
        <dbReference type="ARBA" id="ARBA00022801"/>
    </source>
</evidence>
<keyword evidence="15" id="KW-0472">Membrane</keyword>
<dbReference type="PANTHER" id="PTHR32282:SF33">
    <property type="entry name" value="PEPTIDOGLYCAN GLYCOSYLTRANSFERASE"/>
    <property type="match status" value="1"/>
</dbReference>
<evidence type="ECO:0000256" key="15">
    <source>
        <dbReference type="SAM" id="Phobius"/>
    </source>
</evidence>
<dbReference type="GO" id="GO:0009002">
    <property type="term" value="F:serine-type D-Ala-D-Ala carboxypeptidase activity"/>
    <property type="evidence" value="ECO:0007669"/>
    <property type="project" value="UniProtKB-EC"/>
</dbReference>
<dbReference type="GO" id="GO:0008658">
    <property type="term" value="F:penicillin binding"/>
    <property type="evidence" value="ECO:0007669"/>
    <property type="project" value="InterPro"/>
</dbReference>
<dbReference type="Gene3D" id="1.10.3810.10">
    <property type="entry name" value="Biosynthetic peptidoglycan transglycosylase-like"/>
    <property type="match status" value="1"/>
</dbReference>
<evidence type="ECO:0000256" key="6">
    <source>
        <dbReference type="ARBA" id="ARBA00022679"/>
    </source>
</evidence>
<comment type="similarity">
    <text evidence="2">In the N-terminal section; belongs to the glycosyltransferase 51 family.</text>
</comment>
<keyword evidence="6" id="KW-0808">Transferase</keyword>
<dbReference type="InterPro" id="IPR050396">
    <property type="entry name" value="Glycosyltr_51/Transpeptidase"/>
</dbReference>
<keyword evidence="8" id="KW-0133">Cell shape</keyword>
<dbReference type="InterPro" id="IPR001460">
    <property type="entry name" value="PCN-bd_Tpept"/>
</dbReference>
<comment type="catalytic activity">
    <reaction evidence="12">
        <text>Preferential cleavage: (Ac)2-L-Lys-D-Ala-|-D-Ala. Also transpeptidation of peptidyl-alanyl moieties that are N-acyl substituents of D-alanine.</text>
        <dbReference type="EC" id="3.4.16.4"/>
    </reaction>
</comment>
<feature type="domain" description="PASTA" evidence="16">
    <location>
        <begin position="741"/>
        <end position="807"/>
    </location>
</feature>
<dbReference type="Proteomes" id="UP000316706">
    <property type="component" value="Unassembled WGS sequence"/>
</dbReference>
<proteinExistence type="inferred from homology"/>
<evidence type="ECO:0000256" key="12">
    <source>
        <dbReference type="ARBA" id="ARBA00034000"/>
    </source>
</evidence>
<dbReference type="SMART" id="SM00740">
    <property type="entry name" value="PASTA"/>
    <property type="match status" value="1"/>
</dbReference>
<dbReference type="Pfam" id="PF00905">
    <property type="entry name" value="Transpeptidase"/>
    <property type="match status" value="1"/>
</dbReference>
<reference evidence="17 18" key="1">
    <citation type="submission" date="2019-06" db="EMBL/GenBank/DDBJ databases">
        <title>Sequencing the genomes of 1000 actinobacteria strains.</title>
        <authorList>
            <person name="Klenk H.-P."/>
        </authorList>
    </citation>
    <scope>NUCLEOTIDE SEQUENCE [LARGE SCALE GENOMIC DNA]</scope>
    <source>
        <strain evidence="17 18">DSM 45043</strain>
    </source>
</reference>
<dbReference type="InterPro" id="IPR023346">
    <property type="entry name" value="Lysozyme-like_dom_sf"/>
</dbReference>
<evidence type="ECO:0000256" key="5">
    <source>
        <dbReference type="ARBA" id="ARBA00022676"/>
    </source>
</evidence>
<sequence length="852" mass="90744">MVPPETHVYAKRVLAGADGEADDPGVVGGVTVGDPARAPVRPGGPGRSRRFFTRSTSREEKARAVRGLGALGGLAGVIVALMLLPAACTAGVGARDSADWFLTEPEGLTTAGVPLRSKVLSEDGRTIATFFYQNRVDVPLEKIAPVARKAVLAIEDSRFYEHGAIDVQGTLRALASNVSSGEVTQGGSGITQQYVKNLLLTQADTDEERAAAKEITAARKIRELRYAVAIERRFTKDEILRRYLNIAYYGDGAYGIEAAARHYFSKHASELDLAEAALLAGVIRYPYAYDPTRHPREARQRRNVVLDRMIELGWVDPAEAEAAKNAPVDLKVTTTRGGCVSSEAPFFCDYVQREILTNRVFGETAEEREKLLKRGGLTIRTTMDRRAQKAAQRAVLDYVPAKNSAHKAAAEAMVEPGTGEIKALVVGRELGPDKERGKTWINFAADASHGSSIGMQAGSTFKAFTLAAALDEGMPFGTRLRAPEKYTPVGFRNCDGENVGDPSASLGNAADGEGGRSFSLVTGTRNSVNTFFLALQKEVGLCDTVKMAEKLGMRQANGKPLEQYPSFTLGFNAVSPLRLAAAYAAFGARGKYCEPIAIKEITDASGKKLKVPPRKCEQAIDEGVADAVNHVLSGVLTRGTAAGMGIGRDAAGKTGTVDNFSAAWFAGYTPDLAAAVWVGDPRGGYRHPMTNLCLEGRCYGAVYGATIPAPIWRQSMMGALRGTEATSFHRPPSFFFSKGSGEDRVQVPDVRGMKLGEALSRLRAAGFETRIGERVRSGRYDPGVVADMSPGPGPAEPGTTITLRVSDGPGREERGGRPGGGEPPPGPPGTPLPTTTPTLPPLPGDPEEQAPA</sequence>
<feature type="region of interest" description="Disordered" evidence="14">
    <location>
        <begin position="30"/>
        <end position="49"/>
    </location>
</feature>
<dbReference type="PANTHER" id="PTHR32282">
    <property type="entry name" value="BINDING PROTEIN TRANSPEPTIDASE, PUTATIVE-RELATED"/>
    <property type="match status" value="1"/>
</dbReference>
<evidence type="ECO:0000256" key="2">
    <source>
        <dbReference type="ARBA" id="ARBA00007739"/>
    </source>
</evidence>
<dbReference type="GO" id="GO:0009252">
    <property type="term" value="P:peptidoglycan biosynthetic process"/>
    <property type="evidence" value="ECO:0007669"/>
    <property type="project" value="UniProtKB-KW"/>
</dbReference>
<keyword evidence="5" id="KW-0328">Glycosyltransferase</keyword>
<feature type="transmembrane region" description="Helical" evidence="15">
    <location>
        <begin position="64"/>
        <end position="87"/>
    </location>
</feature>
<keyword evidence="15" id="KW-0812">Transmembrane</keyword>
<feature type="region of interest" description="Disordered" evidence="14">
    <location>
        <begin position="780"/>
        <end position="852"/>
    </location>
</feature>
<evidence type="ECO:0000313" key="17">
    <source>
        <dbReference type="EMBL" id="TQM67567.1"/>
    </source>
</evidence>
<dbReference type="Pfam" id="PF03793">
    <property type="entry name" value="PASTA"/>
    <property type="match status" value="1"/>
</dbReference>
<protein>
    <submittedName>
        <fullName evidence="17">Membrane peptidoglycan carboxypeptidase</fullName>
    </submittedName>
</protein>
<keyword evidence="3 17" id="KW-0121">Carboxypeptidase</keyword>
<dbReference type="GO" id="GO:0008955">
    <property type="term" value="F:peptidoglycan glycosyltransferase activity"/>
    <property type="evidence" value="ECO:0007669"/>
    <property type="project" value="UniProtKB-EC"/>
</dbReference>
<keyword evidence="11" id="KW-0961">Cell wall biogenesis/degradation</keyword>
<dbReference type="FunFam" id="1.10.3810.10:FF:000001">
    <property type="entry name" value="Penicillin-binding protein 1A"/>
    <property type="match status" value="1"/>
</dbReference>
<dbReference type="InterPro" id="IPR005543">
    <property type="entry name" value="PASTA_dom"/>
</dbReference>
<dbReference type="PROSITE" id="PS51178">
    <property type="entry name" value="PASTA"/>
    <property type="match status" value="1"/>
</dbReference>
<evidence type="ECO:0000256" key="14">
    <source>
        <dbReference type="SAM" id="MobiDB-lite"/>
    </source>
</evidence>
<evidence type="ECO:0000256" key="8">
    <source>
        <dbReference type="ARBA" id="ARBA00022960"/>
    </source>
</evidence>
<keyword evidence="10" id="KW-0511">Multifunctional enzyme</keyword>
<evidence type="ECO:0000256" key="11">
    <source>
        <dbReference type="ARBA" id="ARBA00023316"/>
    </source>
</evidence>
<keyword evidence="7" id="KW-0378">Hydrolase</keyword>
<keyword evidence="9" id="KW-0573">Peptidoglycan synthesis</keyword>
<comment type="caution">
    <text evidence="17">The sequence shown here is derived from an EMBL/GenBank/DDBJ whole genome shotgun (WGS) entry which is preliminary data.</text>
</comment>
<comment type="similarity">
    <text evidence="1">In the C-terminal section; belongs to the transpeptidase family.</text>
</comment>
<keyword evidence="4" id="KW-0645">Protease</keyword>
<dbReference type="GO" id="GO:0006508">
    <property type="term" value="P:proteolysis"/>
    <property type="evidence" value="ECO:0007669"/>
    <property type="project" value="UniProtKB-KW"/>
</dbReference>
<name>A0A543IAJ2_9ACTN</name>
<dbReference type="InterPro" id="IPR012338">
    <property type="entry name" value="Beta-lactam/transpept-like"/>
</dbReference>
<keyword evidence="15" id="KW-1133">Transmembrane helix</keyword>
<evidence type="ECO:0000256" key="3">
    <source>
        <dbReference type="ARBA" id="ARBA00022645"/>
    </source>
</evidence>
<keyword evidence="18" id="KW-1185">Reference proteome</keyword>
<dbReference type="Gene3D" id="3.30.10.20">
    <property type="match status" value="1"/>
</dbReference>
<comment type="catalytic activity">
    <reaction evidence="13">
        <text>[GlcNAc-(1-&gt;4)-Mur2Ac(oyl-L-Ala-gamma-D-Glu-L-Lys-D-Ala-D-Ala)](n)-di-trans,octa-cis-undecaprenyl diphosphate + beta-D-GlcNAc-(1-&gt;4)-Mur2Ac(oyl-L-Ala-gamma-D-Glu-L-Lys-D-Ala-D-Ala)-di-trans,octa-cis-undecaprenyl diphosphate = [GlcNAc-(1-&gt;4)-Mur2Ac(oyl-L-Ala-gamma-D-Glu-L-Lys-D-Ala-D-Ala)](n+1)-di-trans,octa-cis-undecaprenyl diphosphate + di-trans,octa-cis-undecaprenyl diphosphate + H(+)</text>
        <dbReference type="Rhea" id="RHEA:23708"/>
        <dbReference type="Rhea" id="RHEA-COMP:9602"/>
        <dbReference type="Rhea" id="RHEA-COMP:9603"/>
        <dbReference type="ChEBI" id="CHEBI:15378"/>
        <dbReference type="ChEBI" id="CHEBI:58405"/>
        <dbReference type="ChEBI" id="CHEBI:60033"/>
        <dbReference type="ChEBI" id="CHEBI:78435"/>
        <dbReference type="EC" id="2.4.99.28"/>
    </reaction>
</comment>
<accession>A0A543IAJ2</accession>
<evidence type="ECO:0000256" key="10">
    <source>
        <dbReference type="ARBA" id="ARBA00023268"/>
    </source>
</evidence>
<dbReference type="AlphaFoldDB" id="A0A543IAJ2"/>
<evidence type="ECO:0000256" key="1">
    <source>
        <dbReference type="ARBA" id="ARBA00007090"/>
    </source>
</evidence>
<dbReference type="GO" id="GO:0071555">
    <property type="term" value="P:cell wall organization"/>
    <property type="evidence" value="ECO:0007669"/>
    <property type="project" value="UniProtKB-KW"/>
</dbReference>
<dbReference type="SUPFAM" id="SSF56601">
    <property type="entry name" value="beta-lactamase/transpeptidase-like"/>
    <property type="match status" value="1"/>
</dbReference>
<evidence type="ECO:0000256" key="13">
    <source>
        <dbReference type="ARBA" id="ARBA00049902"/>
    </source>
</evidence>
<dbReference type="Gene3D" id="3.40.710.10">
    <property type="entry name" value="DD-peptidase/beta-lactamase superfamily"/>
    <property type="match status" value="1"/>
</dbReference>
<evidence type="ECO:0000259" key="16">
    <source>
        <dbReference type="PROSITE" id="PS51178"/>
    </source>
</evidence>
<gene>
    <name evidence="17" type="ORF">FHX41_1183</name>
</gene>